<protein>
    <recommendedName>
        <fullName evidence="4">O-antigen ligase domain-containing protein</fullName>
    </recommendedName>
</protein>
<feature type="transmembrane region" description="Helical" evidence="1">
    <location>
        <begin position="294"/>
        <end position="315"/>
    </location>
</feature>
<evidence type="ECO:0000256" key="1">
    <source>
        <dbReference type="SAM" id="Phobius"/>
    </source>
</evidence>
<feature type="transmembrane region" description="Helical" evidence="1">
    <location>
        <begin position="21"/>
        <end position="40"/>
    </location>
</feature>
<keyword evidence="1" id="KW-0812">Transmembrane</keyword>
<accession>A0A414WGC6</accession>
<comment type="caution">
    <text evidence="2">The sequence shown here is derived from an EMBL/GenBank/DDBJ whole genome shotgun (WGS) entry which is preliminary data.</text>
</comment>
<evidence type="ECO:0008006" key="4">
    <source>
        <dbReference type="Google" id="ProtNLM"/>
    </source>
</evidence>
<keyword evidence="1" id="KW-1133">Transmembrane helix</keyword>
<keyword evidence="1" id="KW-0472">Membrane</keyword>
<gene>
    <name evidence="2" type="ORF">DW216_03870</name>
</gene>
<name>A0A414WGC6_BACUN</name>
<reference evidence="2 3" key="1">
    <citation type="submission" date="2018-08" db="EMBL/GenBank/DDBJ databases">
        <title>A genome reference for cultivated species of the human gut microbiota.</title>
        <authorList>
            <person name="Zou Y."/>
            <person name="Xue W."/>
            <person name="Luo G."/>
        </authorList>
    </citation>
    <scope>NUCLEOTIDE SEQUENCE [LARGE SCALE GENOMIC DNA]</scope>
    <source>
        <strain evidence="2 3">AM18-14LB</strain>
    </source>
</reference>
<feature type="transmembrane region" description="Helical" evidence="1">
    <location>
        <begin position="322"/>
        <end position="340"/>
    </location>
</feature>
<sequence>MFFYLICVLLFGSPYLLQLNISFKIQYFISLVLLFLYFIYEKKFILPWNKLRIFVLFFLLTAIDKLNDFFYSADLSQLISILYSFFIFVFLLGMTEDEGRMFWKIVKNVVLFSCCIATLLAIVNHTPLEDFDRDVSAALYIYFVCTFFSCKRNYLILFLVLYVEIFVFEARTLILSFIAFILSFFFFRKCTNNSWKKNALILELVALSFMIYGAITFERKAGCITPLFTGRGLLWDAGTEKILHPDSNVYFFLGIPSTSANLGKNFGGIILDPREGRGDNLLSDLEGGHFHSGFIYTLYNTGIIGCLLLLFIFFTSFSRLEYNYCNFCAFMGALIIWVLNGRSINGIYLLSTMMMLFLLVPISVNTSKK</sequence>
<dbReference type="RefSeq" id="WP_016273607.1">
    <property type="nucleotide sequence ID" value="NZ_JAMOWK010000022.1"/>
</dbReference>
<feature type="transmembrane region" description="Helical" evidence="1">
    <location>
        <begin position="47"/>
        <end position="63"/>
    </location>
</feature>
<evidence type="ECO:0000313" key="3">
    <source>
        <dbReference type="Proteomes" id="UP000283766"/>
    </source>
</evidence>
<evidence type="ECO:0000313" key="2">
    <source>
        <dbReference type="EMBL" id="RHH33327.1"/>
    </source>
</evidence>
<feature type="transmembrane region" description="Helical" evidence="1">
    <location>
        <begin position="75"/>
        <end position="93"/>
    </location>
</feature>
<proteinExistence type="predicted"/>
<dbReference type="AlphaFoldDB" id="A0A414WGC6"/>
<feature type="transmembrane region" description="Helical" evidence="1">
    <location>
        <begin position="154"/>
        <end position="187"/>
    </location>
</feature>
<feature type="transmembrane region" description="Helical" evidence="1">
    <location>
        <begin position="105"/>
        <end position="123"/>
    </location>
</feature>
<feature type="transmembrane region" description="Helical" evidence="1">
    <location>
        <begin position="346"/>
        <end position="364"/>
    </location>
</feature>
<dbReference type="Proteomes" id="UP000283766">
    <property type="component" value="Unassembled WGS sequence"/>
</dbReference>
<organism evidence="2 3">
    <name type="scientific">Bacteroides uniformis</name>
    <dbReference type="NCBI Taxonomy" id="820"/>
    <lineage>
        <taxon>Bacteria</taxon>
        <taxon>Pseudomonadati</taxon>
        <taxon>Bacteroidota</taxon>
        <taxon>Bacteroidia</taxon>
        <taxon>Bacteroidales</taxon>
        <taxon>Bacteroidaceae</taxon>
        <taxon>Bacteroides</taxon>
    </lineage>
</organism>
<feature type="transmembrane region" description="Helical" evidence="1">
    <location>
        <begin position="199"/>
        <end position="217"/>
    </location>
</feature>
<dbReference type="EMBL" id="QRJL01000002">
    <property type="protein sequence ID" value="RHH33327.1"/>
    <property type="molecule type" value="Genomic_DNA"/>
</dbReference>